<evidence type="ECO:0000313" key="1">
    <source>
        <dbReference type="EMBL" id="MCO5724782.1"/>
    </source>
</evidence>
<name>A0ABT1AYU1_9FLAO</name>
<proteinExistence type="predicted"/>
<evidence type="ECO:0000313" key="2">
    <source>
        <dbReference type="Proteomes" id="UP001206312"/>
    </source>
</evidence>
<organism evidence="1 2">
    <name type="scientific">Robiginitalea marina</name>
    <dbReference type="NCBI Taxonomy" id="2954105"/>
    <lineage>
        <taxon>Bacteria</taxon>
        <taxon>Pseudomonadati</taxon>
        <taxon>Bacteroidota</taxon>
        <taxon>Flavobacteriia</taxon>
        <taxon>Flavobacteriales</taxon>
        <taxon>Flavobacteriaceae</taxon>
        <taxon>Robiginitalea</taxon>
    </lineage>
</organism>
<sequence>MKWFKMAFVLFFLVIGVRAQQGFKIGLHGGIPIQGEVNEVVSLVAGADLGYLFALGEVVDAGIMTGFVNGFPEKFDSGGADLPHVQFLPLAASFRIWPSNSFSFGADAGYALGLNPGNDGGVYYRPVIGYLMGPRTEVNLSYTGIDTPGQPWATVTLGVLYTFTKNLRR</sequence>
<dbReference type="SUPFAM" id="SSF56935">
    <property type="entry name" value="Porins"/>
    <property type="match status" value="1"/>
</dbReference>
<protein>
    <recommendedName>
        <fullName evidence="3">Outer membrane protein beta-barrel domain-containing protein</fullName>
    </recommendedName>
</protein>
<evidence type="ECO:0008006" key="3">
    <source>
        <dbReference type="Google" id="ProtNLM"/>
    </source>
</evidence>
<keyword evidence="2" id="KW-1185">Reference proteome</keyword>
<dbReference type="RefSeq" id="WP_252741157.1">
    <property type="nucleotide sequence ID" value="NZ_JAMXIB010000005.1"/>
</dbReference>
<accession>A0ABT1AYU1</accession>
<dbReference type="EMBL" id="JAMXIB010000005">
    <property type="protein sequence ID" value="MCO5724782.1"/>
    <property type="molecule type" value="Genomic_DNA"/>
</dbReference>
<comment type="caution">
    <text evidence="1">The sequence shown here is derived from an EMBL/GenBank/DDBJ whole genome shotgun (WGS) entry which is preliminary data.</text>
</comment>
<dbReference type="Proteomes" id="UP001206312">
    <property type="component" value="Unassembled WGS sequence"/>
</dbReference>
<gene>
    <name evidence="1" type="ORF">NG653_07920</name>
</gene>
<reference evidence="1 2" key="1">
    <citation type="submission" date="2022-06" db="EMBL/GenBank/DDBJ databases">
        <authorList>
            <person name="Xuan X."/>
        </authorList>
    </citation>
    <scope>NUCLEOTIDE SEQUENCE [LARGE SCALE GENOMIC DNA]</scope>
    <source>
        <strain evidence="1 2">2V75</strain>
    </source>
</reference>